<keyword evidence="3" id="KW-1185">Reference proteome</keyword>
<dbReference type="Proteomes" id="UP001358586">
    <property type="component" value="Chromosome 13"/>
</dbReference>
<feature type="region of interest" description="Disordered" evidence="1">
    <location>
        <begin position="43"/>
        <end position="95"/>
    </location>
</feature>
<evidence type="ECO:0000313" key="2">
    <source>
        <dbReference type="EMBL" id="KAK5770997.1"/>
    </source>
</evidence>
<dbReference type="EMBL" id="JARKNE010000013">
    <property type="protein sequence ID" value="KAK5770997.1"/>
    <property type="molecule type" value="Genomic_DNA"/>
</dbReference>
<proteinExistence type="predicted"/>
<evidence type="ECO:0000256" key="1">
    <source>
        <dbReference type="SAM" id="MobiDB-lite"/>
    </source>
</evidence>
<evidence type="ECO:0000313" key="3">
    <source>
        <dbReference type="Proteomes" id="UP001358586"/>
    </source>
</evidence>
<feature type="compositionally biased region" description="Basic and acidic residues" evidence="1">
    <location>
        <begin position="71"/>
        <end position="85"/>
    </location>
</feature>
<accession>A0ABR0MCJ5</accession>
<organism evidence="2 3">
    <name type="scientific">Gossypium arboreum</name>
    <name type="common">Tree cotton</name>
    <name type="synonym">Gossypium nanking</name>
    <dbReference type="NCBI Taxonomy" id="29729"/>
    <lineage>
        <taxon>Eukaryota</taxon>
        <taxon>Viridiplantae</taxon>
        <taxon>Streptophyta</taxon>
        <taxon>Embryophyta</taxon>
        <taxon>Tracheophyta</taxon>
        <taxon>Spermatophyta</taxon>
        <taxon>Magnoliopsida</taxon>
        <taxon>eudicotyledons</taxon>
        <taxon>Gunneridae</taxon>
        <taxon>Pentapetalae</taxon>
        <taxon>rosids</taxon>
        <taxon>malvids</taxon>
        <taxon>Malvales</taxon>
        <taxon>Malvaceae</taxon>
        <taxon>Malvoideae</taxon>
        <taxon>Gossypium</taxon>
    </lineage>
</organism>
<name>A0ABR0MCJ5_GOSAR</name>
<gene>
    <name evidence="2" type="ORF">PVK06_047165</name>
</gene>
<feature type="compositionally biased region" description="Polar residues" evidence="1">
    <location>
        <begin position="51"/>
        <end position="70"/>
    </location>
</feature>
<comment type="caution">
    <text evidence="2">The sequence shown here is derived from an EMBL/GenBank/DDBJ whole genome shotgun (WGS) entry which is preliminary data.</text>
</comment>
<reference evidence="2 3" key="1">
    <citation type="submission" date="2023-03" db="EMBL/GenBank/DDBJ databases">
        <title>WGS of Gossypium arboreum.</title>
        <authorList>
            <person name="Yu D."/>
        </authorList>
    </citation>
    <scope>NUCLEOTIDE SEQUENCE [LARGE SCALE GENOMIC DNA]</scope>
    <source>
        <tissue evidence="2">Leaf</tissue>
    </source>
</reference>
<protein>
    <submittedName>
        <fullName evidence="2">Uncharacterized protein</fullName>
    </submittedName>
</protein>
<sequence length="95" mass="10679">MPPFIIFPKELLLNTKEDEEPITVPLHNQEPERDKAKIESVHIESDDDGMDTTQATTPAPQSKGPMSTQERAIHQLIDELAKSDTDTDEEEVPIN</sequence>
<feature type="compositionally biased region" description="Acidic residues" evidence="1">
    <location>
        <begin position="86"/>
        <end position="95"/>
    </location>
</feature>